<organism evidence="3 4">
    <name type="scientific">Lepidopterella palustris CBS 459.81</name>
    <dbReference type="NCBI Taxonomy" id="1314670"/>
    <lineage>
        <taxon>Eukaryota</taxon>
        <taxon>Fungi</taxon>
        <taxon>Dikarya</taxon>
        <taxon>Ascomycota</taxon>
        <taxon>Pezizomycotina</taxon>
        <taxon>Dothideomycetes</taxon>
        <taxon>Pleosporomycetidae</taxon>
        <taxon>Mytilinidiales</taxon>
        <taxon>Argynnaceae</taxon>
        <taxon>Lepidopterella</taxon>
    </lineage>
</organism>
<dbReference type="Proteomes" id="UP000250266">
    <property type="component" value="Unassembled WGS sequence"/>
</dbReference>
<dbReference type="GO" id="GO:0046390">
    <property type="term" value="P:ribose phosphate biosynthetic process"/>
    <property type="evidence" value="ECO:0007669"/>
    <property type="project" value="TreeGrafter"/>
</dbReference>
<gene>
    <name evidence="3" type="ORF">K432DRAFT_420923</name>
</gene>
<dbReference type="SUPFAM" id="SSF53254">
    <property type="entry name" value="Phosphoglycerate mutase-like"/>
    <property type="match status" value="1"/>
</dbReference>
<dbReference type="AlphaFoldDB" id="A0A8E2DWF8"/>
<protein>
    <submittedName>
        <fullName evidence="3">Phosphoglycerate mutase</fullName>
    </submittedName>
</protein>
<dbReference type="PIRSF" id="PIRSF000709">
    <property type="entry name" value="6PFK_2-Ptase"/>
    <property type="match status" value="1"/>
</dbReference>
<dbReference type="PANTHER" id="PTHR48100:SF15">
    <property type="entry name" value="SEDOHEPTULOSE 1,7-BISPHOSPHATASE"/>
    <property type="match status" value="1"/>
</dbReference>
<dbReference type="SMART" id="SM00855">
    <property type="entry name" value="PGAM"/>
    <property type="match status" value="1"/>
</dbReference>
<dbReference type="InterPro" id="IPR029033">
    <property type="entry name" value="His_PPase_superfam"/>
</dbReference>
<dbReference type="OrthoDB" id="4818801at2759"/>
<dbReference type="InterPro" id="IPR050275">
    <property type="entry name" value="PGM_Phosphatase"/>
</dbReference>
<dbReference type="CDD" id="cd07067">
    <property type="entry name" value="HP_PGM_like"/>
    <property type="match status" value="1"/>
</dbReference>
<accession>A0A8E2DWF8</accession>
<reference evidence="3 4" key="1">
    <citation type="journal article" date="2016" name="Nat. Commun.">
        <title>Ectomycorrhizal ecology is imprinted in the genome of the dominant symbiotic fungus Cenococcum geophilum.</title>
        <authorList>
            <consortium name="DOE Joint Genome Institute"/>
            <person name="Peter M."/>
            <person name="Kohler A."/>
            <person name="Ohm R.A."/>
            <person name="Kuo A."/>
            <person name="Krutzmann J."/>
            <person name="Morin E."/>
            <person name="Arend M."/>
            <person name="Barry K.W."/>
            <person name="Binder M."/>
            <person name="Choi C."/>
            <person name="Clum A."/>
            <person name="Copeland A."/>
            <person name="Grisel N."/>
            <person name="Haridas S."/>
            <person name="Kipfer T."/>
            <person name="LaButti K."/>
            <person name="Lindquist E."/>
            <person name="Lipzen A."/>
            <person name="Maire R."/>
            <person name="Meier B."/>
            <person name="Mihaltcheva S."/>
            <person name="Molinier V."/>
            <person name="Murat C."/>
            <person name="Poggeler S."/>
            <person name="Quandt C.A."/>
            <person name="Sperisen C."/>
            <person name="Tritt A."/>
            <person name="Tisserant E."/>
            <person name="Crous P.W."/>
            <person name="Henrissat B."/>
            <person name="Nehls U."/>
            <person name="Egli S."/>
            <person name="Spatafora J.W."/>
            <person name="Grigoriev I.V."/>
            <person name="Martin F.M."/>
        </authorList>
    </citation>
    <scope>NUCLEOTIDE SEQUENCE [LARGE SCALE GENOMIC DNA]</scope>
    <source>
        <strain evidence="3 4">CBS 459.81</strain>
    </source>
</reference>
<dbReference type="InterPro" id="IPR013078">
    <property type="entry name" value="His_Pase_superF_clade-1"/>
</dbReference>
<feature type="active site" description="Tele-phosphohistidine intermediate" evidence="1">
    <location>
        <position position="16"/>
    </location>
</feature>
<feature type="active site" description="Proton donor/acceptor" evidence="1">
    <location>
        <position position="100"/>
    </location>
</feature>
<dbReference type="EMBL" id="KV746285">
    <property type="protein sequence ID" value="OCK72864.1"/>
    <property type="molecule type" value="Genomic_DNA"/>
</dbReference>
<evidence type="ECO:0000313" key="3">
    <source>
        <dbReference type="EMBL" id="OCK72864.1"/>
    </source>
</evidence>
<evidence type="ECO:0000313" key="4">
    <source>
        <dbReference type="Proteomes" id="UP000250266"/>
    </source>
</evidence>
<dbReference type="Pfam" id="PF00300">
    <property type="entry name" value="His_Phos_1"/>
    <property type="match status" value="1"/>
</dbReference>
<evidence type="ECO:0000256" key="1">
    <source>
        <dbReference type="PIRSR" id="PIRSR613078-1"/>
    </source>
</evidence>
<name>A0A8E2DWF8_9PEZI</name>
<sequence length="226" mass="25367">MSDLDATTPRVFLARHGETEWTKSGQYTGKTDIELTEQGIKQVTSTGSRLVGQGKLIDPSAVVHVWVSPRRRALKTFELLFGGTMEKENNNVTVTEDIAEWDYGEYEGLLVGQIKERRRKQGLDVGSSFNIWRDGCEGGESPEQVTERLDRLIAKIKEHQQPYMNNEKPADVVLVAHGLILRCFVKRWLNYPLDFPLSMMMPPGAISNHDINEPAFNIGIALPADA</sequence>
<feature type="binding site" evidence="2">
    <location>
        <begin position="28"/>
        <end position="29"/>
    </location>
    <ligand>
        <name>substrate</name>
    </ligand>
</feature>
<keyword evidence="4" id="KW-1185">Reference proteome</keyword>
<dbReference type="GO" id="GO:0050278">
    <property type="term" value="F:sedoheptulose-bisphosphatase activity"/>
    <property type="evidence" value="ECO:0007669"/>
    <property type="project" value="TreeGrafter"/>
</dbReference>
<dbReference type="Gene3D" id="3.40.50.1240">
    <property type="entry name" value="Phosphoglycerate mutase-like"/>
    <property type="match status" value="1"/>
</dbReference>
<feature type="binding site" evidence="2">
    <location>
        <position position="72"/>
    </location>
    <ligand>
        <name>substrate</name>
    </ligand>
</feature>
<dbReference type="PANTHER" id="PTHR48100">
    <property type="entry name" value="BROAD-SPECIFICITY PHOSPHATASE YOR283W-RELATED"/>
    <property type="match status" value="1"/>
</dbReference>
<feature type="binding site" evidence="2">
    <location>
        <begin position="100"/>
        <end position="103"/>
    </location>
    <ligand>
        <name>substrate</name>
    </ligand>
</feature>
<proteinExistence type="predicted"/>
<evidence type="ECO:0000256" key="2">
    <source>
        <dbReference type="PIRSR" id="PIRSR613078-2"/>
    </source>
</evidence>